<organism evidence="11 12">
    <name type="scientific">Sphaeroforma arctica JP610</name>
    <dbReference type="NCBI Taxonomy" id="667725"/>
    <lineage>
        <taxon>Eukaryota</taxon>
        <taxon>Ichthyosporea</taxon>
        <taxon>Ichthyophonida</taxon>
        <taxon>Sphaeroforma</taxon>
    </lineage>
</organism>
<keyword evidence="7" id="KW-0812">Transmembrane</keyword>
<reference evidence="11 12" key="1">
    <citation type="submission" date="2011-02" db="EMBL/GenBank/DDBJ databases">
        <title>The Genome Sequence of Sphaeroforma arctica JP610.</title>
        <authorList>
            <consortium name="The Broad Institute Genome Sequencing Platform"/>
            <person name="Russ C."/>
            <person name="Cuomo C."/>
            <person name="Young S.K."/>
            <person name="Zeng Q."/>
            <person name="Gargeya S."/>
            <person name="Alvarado L."/>
            <person name="Berlin A."/>
            <person name="Chapman S.B."/>
            <person name="Chen Z."/>
            <person name="Freedman E."/>
            <person name="Gellesch M."/>
            <person name="Goldberg J."/>
            <person name="Griggs A."/>
            <person name="Gujja S."/>
            <person name="Heilman E."/>
            <person name="Heiman D."/>
            <person name="Howarth C."/>
            <person name="Mehta T."/>
            <person name="Neiman D."/>
            <person name="Pearson M."/>
            <person name="Roberts A."/>
            <person name="Saif S."/>
            <person name="Shea T."/>
            <person name="Shenoy N."/>
            <person name="Sisk P."/>
            <person name="Stolte C."/>
            <person name="Sykes S."/>
            <person name="White J."/>
            <person name="Yandava C."/>
            <person name="Burger G."/>
            <person name="Gray M.W."/>
            <person name="Holland P.W.H."/>
            <person name="King N."/>
            <person name="Lang F.B.F."/>
            <person name="Roger A.J."/>
            <person name="Ruiz-Trillo I."/>
            <person name="Haas B."/>
            <person name="Nusbaum C."/>
            <person name="Birren B."/>
        </authorList>
    </citation>
    <scope>NUCLEOTIDE SEQUENCE [LARGE SCALE GENOMIC DNA]</scope>
    <source>
        <strain evidence="11 12">JP610</strain>
    </source>
</reference>
<evidence type="ECO:0000256" key="3">
    <source>
        <dbReference type="ARBA" id="ARBA00012151"/>
    </source>
</evidence>
<dbReference type="PROSITE" id="PS51564">
    <property type="entry name" value="SAM_ICMT"/>
    <property type="match status" value="1"/>
</dbReference>
<evidence type="ECO:0000313" key="11">
    <source>
        <dbReference type="EMBL" id="KNC73557.1"/>
    </source>
</evidence>
<keyword evidence="8" id="KW-1133">Transmembrane helix</keyword>
<comment type="similarity">
    <text evidence="2 10">Belongs to the class VI-like SAM-binding methyltransferase superfamily. Isoprenylcysteine carboxyl methyltransferase family.</text>
</comment>
<dbReference type="AlphaFoldDB" id="A0A0L0FA07"/>
<dbReference type="GO" id="GO:0004671">
    <property type="term" value="F:protein C-terminal S-isoprenylcysteine carboxyl O-methyltransferase activity"/>
    <property type="evidence" value="ECO:0007669"/>
    <property type="project" value="UniProtKB-EC"/>
</dbReference>
<dbReference type="RefSeq" id="XP_014147459.1">
    <property type="nucleotide sequence ID" value="XM_014291984.1"/>
</dbReference>
<dbReference type="GO" id="GO:0032259">
    <property type="term" value="P:methylation"/>
    <property type="evidence" value="ECO:0007669"/>
    <property type="project" value="UniProtKB-KW"/>
</dbReference>
<name>A0A0L0FA07_9EUKA</name>
<evidence type="ECO:0000256" key="4">
    <source>
        <dbReference type="ARBA" id="ARBA00022603"/>
    </source>
</evidence>
<dbReference type="GO" id="GO:0005789">
    <property type="term" value="C:endoplasmic reticulum membrane"/>
    <property type="evidence" value="ECO:0007669"/>
    <property type="project" value="UniProtKB-SubCell"/>
</dbReference>
<evidence type="ECO:0000256" key="6">
    <source>
        <dbReference type="ARBA" id="ARBA00022691"/>
    </source>
</evidence>
<protein>
    <recommendedName>
        <fullName evidence="3 10">Protein-S-isoprenylcysteine O-methyltransferase</fullName>
        <ecNumber evidence="3 10">2.1.1.100</ecNumber>
    </recommendedName>
</protein>
<keyword evidence="10" id="KW-0256">Endoplasmic reticulum</keyword>
<comment type="subcellular location">
    <subcellularLocation>
        <location evidence="10">Endoplasmic reticulum membrane</location>
        <topology evidence="10">Multi-pass membrane protein</topology>
    </subcellularLocation>
    <subcellularLocation>
        <location evidence="1">Membrane</location>
        <topology evidence="1">Multi-pass membrane protein</topology>
    </subcellularLocation>
</comment>
<comment type="catalytic activity">
    <reaction evidence="10">
        <text>[protein]-C-terminal S-[(2E,6E)-farnesyl]-L-cysteine + S-adenosyl-L-methionine = [protein]-C-terminal S-[(2E,6E)-farnesyl]-L-cysteine methyl ester + S-adenosyl-L-homocysteine</text>
        <dbReference type="Rhea" id="RHEA:21672"/>
        <dbReference type="Rhea" id="RHEA-COMP:12125"/>
        <dbReference type="Rhea" id="RHEA-COMP:12126"/>
        <dbReference type="ChEBI" id="CHEBI:57856"/>
        <dbReference type="ChEBI" id="CHEBI:59789"/>
        <dbReference type="ChEBI" id="CHEBI:90510"/>
        <dbReference type="ChEBI" id="CHEBI:90511"/>
        <dbReference type="EC" id="2.1.1.100"/>
    </reaction>
</comment>
<dbReference type="InterPro" id="IPR025770">
    <property type="entry name" value="PPMT_MeTrfase"/>
</dbReference>
<keyword evidence="9" id="KW-0472">Membrane</keyword>
<dbReference type="PANTHER" id="PTHR12714:SF9">
    <property type="entry name" value="PROTEIN-S-ISOPRENYLCYSTEINE O-METHYLTRANSFERASE"/>
    <property type="match status" value="1"/>
</dbReference>
<dbReference type="EMBL" id="KQ245463">
    <property type="protein sequence ID" value="KNC73557.1"/>
    <property type="molecule type" value="Genomic_DNA"/>
</dbReference>
<dbReference type="Gene3D" id="1.20.120.1630">
    <property type="match status" value="1"/>
</dbReference>
<evidence type="ECO:0000313" key="12">
    <source>
        <dbReference type="Proteomes" id="UP000054560"/>
    </source>
</evidence>
<accession>A0A0L0FA07</accession>
<feature type="non-terminal residue" evidence="11">
    <location>
        <position position="1"/>
    </location>
</feature>
<evidence type="ECO:0000256" key="8">
    <source>
        <dbReference type="ARBA" id="ARBA00022989"/>
    </source>
</evidence>
<gene>
    <name evidence="11" type="ORF">SARC_13885</name>
</gene>
<evidence type="ECO:0000256" key="9">
    <source>
        <dbReference type="ARBA" id="ARBA00023136"/>
    </source>
</evidence>
<dbReference type="Pfam" id="PF04140">
    <property type="entry name" value="ICMT"/>
    <property type="match status" value="1"/>
</dbReference>
<keyword evidence="6 10" id="KW-0949">S-adenosyl-L-methionine</keyword>
<keyword evidence="4 10" id="KW-0489">Methyltransferase</keyword>
<proteinExistence type="inferred from homology"/>
<sequence length="153" mass="17615">FLINQSKEYGIAMAVGWTEYLVEVYFFPGLKSAWIRYLGLLMVAAGQTLRTTAMWTAGSNFTHIVQDNKRATHVLVTDGVYRFSRHPGYCGWFWWSVGTQVLLCNPVSTVLYALASYKFFVDRIEIEEEYLMEFFDGYKAYKQQVSTGIPFIA</sequence>
<evidence type="ECO:0000256" key="7">
    <source>
        <dbReference type="ARBA" id="ARBA00022692"/>
    </source>
</evidence>
<evidence type="ECO:0000256" key="5">
    <source>
        <dbReference type="ARBA" id="ARBA00022679"/>
    </source>
</evidence>
<dbReference type="GeneID" id="25914389"/>
<dbReference type="PANTHER" id="PTHR12714">
    <property type="entry name" value="PROTEIN-S ISOPRENYLCYSTEINE O-METHYLTRANSFERASE"/>
    <property type="match status" value="1"/>
</dbReference>
<keyword evidence="12" id="KW-1185">Reference proteome</keyword>
<dbReference type="EC" id="2.1.1.100" evidence="3 10"/>
<dbReference type="Proteomes" id="UP000054560">
    <property type="component" value="Unassembled WGS sequence"/>
</dbReference>
<evidence type="ECO:0000256" key="10">
    <source>
        <dbReference type="RuleBase" id="RU362022"/>
    </source>
</evidence>
<evidence type="ECO:0000256" key="1">
    <source>
        <dbReference type="ARBA" id="ARBA00004141"/>
    </source>
</evidence>
<keyword evidence="5" id="KW-0808">Transferase</keyword>
<evidence type="ECO:0000256" key="2">
    <source>
        <dbReference type="ARBA" id="ARBA00009140"/>
    </source>
</evidence>
<dbReference type="InterPro" id="IPR007269">
    <property type="entry name" value="ICMT_MeTrfase"/>
</dbReference>
<dbReference type="OrthoDB" id="422086at2759"/>